<evidence type="ECO:0000256" key="1">
    <source>
        <dbReference type="SAM" id="MobiDB-lite"/>
    </source>
</evidence>
<feature type="region of interest" description="Disordered" evidence="1">
    <location>
        <begin position="95"/>
        <end position="145"/>
    </location>
</feature>
<organism evidence="2 3">
    <name type="scientific">Somion occarium</name>
    <dbReference type="NCBI Taxonomy" id="3059160"/>
    <lineage>
        <taxon>Eukaryota</taxon>
        <taxon>Fungi</taxon>
        <taxon>Dikarya</taxon>
        <taxon>Basidiomycota</taxon>
        <taxon>Agaricomycotina</taxon>
        <taxon>Agaricomycetes</taxon>
        <taxon>Polyporales</taxon>
        <taxon>Cerrenaceae</taxon>
        <taxon>Somion</taxon>
    </lineage>
</organism>
<evidence type="ECO:0000313" key="2">
    <source>
        <dbReference type="EMBL" id="CAL1708696.1"/>
    </source>
</evidence>
<gene>
    <name evidence="2" type="ORF">GFSPODELE1_LOCUS6978</name>
</gene>
<sequence>MSNQGQLQYAAAARAPLIKSPSIRVPPPVELPPDIHPLPDSVTAYFVYPFTLEPHILTLESSRRTTLAAHAARREAYLKAREEEKERRKREALRRIAPGFEPQGAPLVPTKRFSVDLRPGSGTEISNSGNAPSAQGHNHSTSVMDDLVEQLARMDSAS</sequence>
<keyword evidence="3" id="KW-1185">Reference proteome</keyword>
<proteinExistence type="predicted"/>
<protein>
    <submittedName>
        <fullName evidence="2">Uncharacterized protein</fullName>
    </submittedName>
</protein>
<reference evidence="3" key="1">
    <citation type="submission" date="2024-04" db="EMBL/GenBank/DDBJ databases">
        <authorList>
            <person name="Shaw F."/>
            <person name="Minotto A."/>
        </authorList>
    </citation>
    <scope>NUCLEOTIDE SEQUENCE [LARGE SCALE GENOMIC DNA]</scope>
</reference>
<feature type="compositionally biased region" description="Polar residues" evidence="1">
    <location>
        <begin position="123"/>
        <end position="143"/>
    </location>
</feature>
<name>A0ABP1DLG6_9APHY</name>
<accession>A0ABP1DLG6</accession>
<evidence type="ECO:0000313" key="3">
    <source>
        <dbReference type="Proteomes" id="UP001497453"/>
    </source>
</evidence>
<dbReference type="EMBL" id="OZ037948">
    <property type="protein sequence ID" value="CAL1708696.1"/>
    <property type="molecule type" value="Genomic_DNA"/>
</dbReference>
<dbReference type="Proteomes" id="UP001497453">
    <property type="component" value="Chromosome 5"/>
</dbReference>